<dbReference type="CDD" id="cd11338">
    <property type="entry name" value="AmyAc_CMD"/>
    <property type="match status" value="1"/>
</dbReference>
<organism evidence="5 6">
    <name type="scientific">Anaerosporobacter mobilis DSM 15930</name>
    <dbReference type="NCBI Taxonomy" id="1120996"/>
    <lineage>
        <taxon>Bacteria</taxon>
        <taxon>Bacillati</taxon>
        <taxon>Bacillota</taxon>
        <taxon>Clostridia</taxon>
        <taxon>Lachnospirales</taxon>
        <taxon>Lachnospiraceae</taxon>
        <taxon>Anaerosporobacter</taxon>
    </lineage>
</organism>
<reference evidence="5 6" key="1">
    <citation type="submission" date="2016-11" db="EMBL/GenBank/DDBJ databases">
        <authorList>
            <person name="Jaros S."/>
            <person name="Januszkiewicz K."/>
            <person name="Wedrychowicz H."/>
        </authorList>
    </citation>
    <scope>NUCLEOTIDE SEQUENCE [LARGE SCALE GENOMIC DNA]</scope>
    <source>
        <strain evidence="5 6">DSM 15930</strain>
    </source>
</reference>
<dbReference type="Gene3D" id="2.60.40.1180">
    <property type="entry name" value="Golgi alpha-mannosidase II"/>
    <property type="match status" value="1"/>
</dbReference>
<dbReference type="InterPro" id="IPR006047">
    <property type="entry name" value="GH13_cat_dom"/>
</dbReference>
<dbReference type="Gene3D" id="3.20.20.80">
    <property type="entry name" value="Glycosidases"/>
    <property type="match status" value="1"/>
</dbReference>
<dbReference type="InterPro" id="IPR017853">
    <property type="entry name" value="GH"/>
</dbReference>
<dbReference type="STRING" id="1120996.SAMN02746066_00012"/>
<name>A0A1M7EIM2_9FIRM</name>
<evidence type="ECO:0000256" key="2">
    <source>
        <dbReference type="ARBA" id="ARBA00022801"/>
    </source>
</evidence>
<proteinExistence type="inferred from homology"/>
<dbReference type="AlphaFoldDB" id="A0A1M7EIM2"/>
<feature type="domain" description="Glycosyl hydrolase family 13 catalytic" evidence="4">
    <location>
        <begin position="135"/>
        <end position="501"/>
    </location>
</feature>
<gene>
    <name evidence="5" type="ORF">SAMN02746066_00012</name>
</gene>
<accession>A0A1M7EIM2</accession>
<dbReference type="InterPro" id="IPR013780">
    <property type="entry name" value="Glyco_hydro_b"/>
</dbReference>
<dbReference type="EMBL" id="FRCP01000005">
    <property type="protein sequence ID" value="SHL91705.1"/>
    <property type="molecule type" value="Genomic_DNA"/>
</dbReference>
<comment type="similarity">
    <text evidence="1">Belongs to the glycosyl hydrolase 13 family.</text>
</comment>
<evidence type="ECO:0000259" key="4">
    <source>
        <dbReference type="SMART" id="SM00642"/>
    </source>
</evidence>
<keyword evidence="3 5" id="KW-0326">Glycosidase</keyword>
<dbReference type="GO" id="GO:0005975">
    <property type="term" value="P:carbohydrate metabolic process"/>
    <property type="evidence" value="ECO:0007669"/>
    <property type="project" value="InterPro"/>
</dbReference>
<sequence>MLREAIYHVCDEPYAFPIGNHQLKIRLQAKKLDICDCYLFHGDRYESNKDKEEKIQLQRVAWDENFDYFEGVIYSVTKRIKYRFNLVGNDKSELWYGENGVSETLDKAGVFQFPYISEQDMFAIPDWASKAVVYQILPDRFCNGDRSNDPEDIVSWEEKPTTDSFYGGDLKGIVDKLDYLEELGINLIYLTPIFTSPSNHKYDTIDYFNVDPHFGDLDVAKELVMKAHQRGIHVILDATFHHCSEQFFAFKDVMTNGEASRYKDWFYINSFPIVQSPCPNYATFGFLGGMPKLKTHNKEVRDYLIHIGRYWIEEIGIDGWRIDVANEIDHEFWRLFRKEIKSIKPESLIIGEIWHNAGAWLRGEQFDGITNYKFREAVHSFFAKGNICVSEFNSLLTKNRMTYSDQASRTMFNLLDSHDTERFLTDCAQFREVENEEYSIQVMKLAVLFQMTYNGIPIIYYGDEIGMKGTMDPDCRKPMIWDSQRQNHSILEFYKTLIAIRKRSKALTDGEFRTWIEDDKQGVYGFIRFTDTEHVGVVLNNSNEASVVNARVDWCDGNNIITDLISGREYLIDKDVLFELPPYSFLLLV</sequence>
<dbReference type="GO" id="GO:0004553">
    <property type="term" value="F:hydrolase activity, hydrolyzing O-glycosyl compounds"/>
    <property type="evidence" value="ECO:0007669"/>
    <property type="project" value="InterPro"/>
</dbReference>
<dbReference type="InterPro" id="IPR032091">
    <property type="entry name" value="Malt_amylase-like_C"/>
</dbReference>
<dbReference type="InterPro" id="IPR045857">
    <property type="entry name" value="O16G_dom_2"/>
</dbReference>
<evidence type="ECO:0000313" key="5">
    <source>
        <dbReference type="EMBL" id="SHL91705.1"/>
    </source>
</evidence>
<dbReference type="Gene3D" id="2.60.40.10">
    <property type="entry name" value="Immunoglobulins"/>
    <property type="match status" value="1"/>
</dbReference>
<keyword evidence="6" id="KW-1185">Reference proteome</keyword>
<protein>
    <submittedName>
        <fullName evidence="5">Glycosidase</fullName>
    </submittedName>
</protein>
<evidence type="ECO:0000256" key="1">
    <source>
        <dbReference type="ARBA" id="ARBA00008061"/>
    </source>
</evidence>
<dbReference type="CDD" id="cd02857">
    <property type="entry name" value="E_set_CDase_PDE_N"/>
    <property type="match status" value="1"/>
</dbReference>
<dbReference type="RefSeq" id="WP_073281496.1">
    <property type="nucleotide sequence ID" value="NZ_FRCP01000005.1"/>
</dbReference>
<dbReference type="InterPro" id="IPR013783">
    <property type="entry name" value="Ig-like_fold"/>
</dbReference>
<keyword evidence="2" id="KW-0378">Hydrolase</keyword>
<dbReference type="PANTHER" id="PTHR10357:SF210">
    <property type="entry name" value="MALTODEXTRIN GLUCOSIDASE"/>
    <property type="match status" value="1"/>
</dbReference>
<dbReference type="Pfam" id="PF00128">
    <property type="entry name" value="Alpha-amylase"/>
    <property type="match status" value="1"/>
</dbReference>
<dbReference type="SUPFAM" id="SSF51011">
    <property type="entry name" value="Glycosyl hydrolase domain"/>
    <property type="match status" value="1"/>
</dbReference>
<dbReference type="OrthoDB" id="9805159at2"/>
<dbReference type="Proteomes" id="UP000184038">
    <property type="component" value="Unassembled WGS sequence"/>
</dbReference>
<dbReference type="Pfam" id="PF16657">
    <property type="entry name" value="Malt_amylase_C"/>
    <property type="match status" value="1"/>
</dbReference>
<dbReference type="Gene3D" id="3.90.400.10">
    <property type="entry name" value="Oligo-1,6-glucosidase, Domain 2"/>
    <property type="match status" value="1"/>
</dbReference>
<dbReference type="Pfam" id="PF02903">
    <property type="entry name" value="Alpha-amylase_N"/>
    <property type="match status" value="1"/>
</dbReference>
<evidence type="ECO:0000256" key="3">
    <source>
        <dbReference type="ARBA" id="ARBA00023295"/>
    </source>
</evidence>
<dbReference type="InterPro" id="IPR004185">
    <property type="entry name" value="Glyco_hydro_13_lg-like_dom"/>
</dbReference>
<dbReference type="SUPFAM" id="SSF51445">
    <property type="entry name" value="(Trans)glycosidases"/>
    <property type="match status" value="1"/>
</dbReference>
<dbReference type="PANTHER" id="PTHR10357">
    <property type="entry name" value="ALPHA-AMYLASE FAMILY MEMBER"/>
    <property type="match status" value="1"/>
</dbReference>
<evidence type="ECO:0000313" key="6">
    <source>
        <dbReference type="Proteomes" id="UP000184038"/>
    </source>
</evidence>
<dbReference type="SMART" id="SM00642">
    <property type="entry name" value="Aamy"/>
    <property type="match status" value="1"/>
</dbReference>